<dbReference type="PANTHER" id="PTHR24092">
    <property type="entry name" value="PROBABLE PHOSPHOLIPID-TRANSPORTING ATPASE"/>
    <property type="match status" value="1"/>
</dbReference>
<dbReference type="Pfam" id="PF16212">
    <property type="entry name" value="PhoLip_ATPase_C"/>
    <property type="match status" value="1"/>
</dbReference>
<dbReference type="Gene3D" id="2.70.150.10">
    <property type="entry name" value="Calcium-transporting ATPase, cytoplasmic transduction domain A"/>
    <property type="match status" value="1"/>
</dbReference>
<feature type="binding site" evidence="13">
    <location>
        <position position="297"/>
    </location>
    <ligand>
        <name>ATP</name>
        <dbReference type="ChEBI" id="CHEBI:30616"/>
    </ligand>
</feature>
<feature type="binding site" evidence="13">
    <location>
        <position position="593"/>
    </location>
    <ligand>
        <name>ATP</name>
        <dbReference type="ChEBI" id="CHEBI:30616"/>
    </ligand>
</feature>
<dbReference type="SUPFAM" id="SSF56784">
    <property type="entry name" value="HAD-like"/>
    <property type="match status" value="1"/>
</dbReference>
<keyword evidence="7 14" id="KW-0460">Magnesium</keyword>
<dbReference type="InterPro" id="IPR018303">
    <property type="entry name" value="ATPase_P-typ_P_site"/>
</dbReference>
<comment type="catalytic activity">
    <reaction evidence="11 15">
        <text>ATP + H2O + phospholipidSide 1 = ADP + phosphate + phospholipidSide 2.</text>
        <dbReference type="EC" id="7.6.2.1"/>
    </reaction>
</comment>
<dbReference type="NCBIfam" id="TIGR01652">
    <property type="entry name" value="ATPase-Plipid"/>
    <property type="match status" value="1"/>
</dbReference>
<comment type="cofactor">
    <cofactor evidence="14">
        <name>Mg(2+)</name>
        <dbReference type="ChEBI" id="CHEBI:18420"/>
    </cofactor>
</comment>
<feature type="binding site" evidence="13">
    <location>
        <position position="479"/>
    </location>
    <ligand>
        <name>ATP</name>
        <dbReference type="ChEBI" id="CHEBI:30616"/>
    </ligand>
</feature>
<evidence type="ECO:0000313" key="18">
    <source>
        <dbReference type="EMBL" id="NDV29304.1"/>
    </source>
</evidence>
<evidence type="ECO:0000259" key="17">
    <source>
        <dbReference type="Pfam" id="PF16212"/>
    </source>
</evidence>
<dbReference type="PRINTS" id="PR00119">
    <property type="entry name" value="CATATPASE"/>
</dbReference>
<feature type="compositionally biased region" description="Low complexity" evidence="16">
    <location>
        <begin position="943"/>
        <end position="961"/>
    </location>
</feature>
<dbReference type="EC" id="7.6.2.1" evidence="15"/>
<dbReference type="FunFam" id="3.40.50.1000:FF:000014">
    <property type="entry name" value="Phospholipid-transporting ATPase"/>
    <property type="match status" value="1"/>
</dbReference>
<keyword evidence="9 15" id="KW-1133">Transmembrane helix</keyword>
<dbReference type="SFLD" id="SFLDG00002">
    <property type="entry name" value="C1.7:_P-type_atpase_like"/>
    <property type="match status" value="1"/>
</dbReference>
<evidence type="ECO:0000256" key="16">
    <source>
        <dbReference type="SAM" id="MobiDB-lite"/>
    </source>
</evidence>
<evidence type="ECO:0000256" key="7">
    <source>
        <dbReference type="ARBA" id="ARBA00022842"/>
    </source>
</evidence>
<organism evidence="18">
    <name type="scientific">Arcella intermedia</name>
    <dbReference type="NCBI Taxonomy" id="1963864"/>
    <lineage>
        <taxon>Eukaryota</taxon>
        <taxon>Amoebozoa</taxon>
        <taxon>Tubulinea</taxon>
        <taxon>Elardia</taxon>
        <taxon>Arcellinida</taxon>
        <taxon>Sphaerothecina</taxon>
        <taxon>Arcellidae</taxon>
        <taxon>Arcella</taxon>
    </lineage>
</organism>
<reference evidence="18" key="1">
    <citation type="journal article" date="2020" name="J. Eukaryot. Microbiol.">
        <title>De novo Sequencing, Assembly and Annotation of the Transcriptome for the Free-Living Testate Amoeba Arcella intermedia.</title>
        <authorList>
            <person name="Ribeiro G.M."/>
            <person name="Porfirio-Sousa A.L."/>
            <person name="Maurer-Alcala X.X."/>
            <person name="Katz L.A."/>
            <person name="Lahr D.J.G."/>
        </authorList>
    </citation>
    <scope>NUCLEOTIDE SEQUENCE</scope>
</reference>
<feature type="binding site" evidence="13">
    <location>
        <position position="342"/>
    </location>
    <ligand>
        <name>ATP</name>
        <dbReference type="ChEBI" id="CHEBI:30616"/>
    </ligand>
</feature>
<proteinExistence type="inferred from homology"/>
<dbReference type="InterPro" id="IPR023299">
    <property type="entry name" value="ATPase_P-typ_cyto_dom_N"/>
</dbReference>
<evidence type="ECO:0000256" key="1">
    <source>
        <dbReference type="ARBA" id="ARBA00004141"/>
    </source>
</evidence>
<keyword evidence="4 14" id="KW-0479">Metal-binding</keyword>
<feature type="transmembrane region" description="Helical" evidence="15">
    <location>
        <begin position="69"/>
        <end position="93"/>
    </location>
</feature>
<protein>
    <recommendedName>
        <fullName evidence="15">Phospholipid-transporting ATPase</fullName>
        <ecNumber evidence="15">7.6.2.1</ecNumber>
    </recommendedName>
</protein>
<comment type="similarity">
    <text evidence="2 15">Belongs to the cation transport ATPase (P-type) (TC 3.A.3) family. Type IV subfamily.</text>
</comment>
<feature type="binding site" evidence="13">
    <location>
        <position position="181"/>
    </location>
    <ligand>
        <name>ATP</name>
        <dbReference type="ChEBI" id="CHEBI:30616"/>
    </ligand>
</feature>
<dbReference type="InterPro" id="IPR006539">
    <property type="entry name" value="P-type_ATPase_IV"/>
</dbReference>
<feature type="transmembrane region" description="Helical" evidence="15">
    <location>
        <begin position="649"/>
        <end position="667"/>
    </location>
</feature>
<feature type="transmembrane region" description="Helical" evidence="15">
    <location>
        <begin position="762"/>
        <end position="783"/>
    </location>
</feature>
<dbReference type="SUPFAM" id="SSF81665">
    <property type="entry name" value="Calcium ATPase, transmembrane domain M"/>
    <property type="match status" value="1"/>
</dbReference>
<dbReference type="PANTHER" id="PTHR24092:SF218">
    <property type="entry name" value="PHOSPHOLIPID-TRANSPORTING ATPASE"/>
    <property type="match status" value="1"/>
</dbReference>
<feature type="binding site" evidence="14">
    <location>
        <position position="179"/>
    </location>
    <ligand>
        <name>Mg(2+)</name>
        <dbReference type="ChEBI" id="CHEBI:18420"/>
    </ligand>
</feature>
<feature type="compositionally biased region" description="Basic residues" evidence="16">
    <location>
        <begin position="248"/>
        <end position="259"/>
    </location>
</feature>
<feature type="transmembrane region" description="Helical" evidence="15">
    <location>
        <begin position="679"/>
        <end position="699"/>
    </location>
</feature>
<feature type="binding site" evidence="13">
    <location>
        <position position="569"/>
    </location>
    <ligand>
        <name>ATP</name>
        <dbReference type="ChEBI" id="CHEBI:30616"/>
    </ligand>
</feature>
<dbReference type="InterPro" id="IPR023214">
    <property type="entry name" value="HAD_sf"/>
</dbReference>
<sequence length="961" mass="108165">MEQLEVEDFEEESEEDNKLPLNIKQLLLRGVRVRNTHFVYGVVVYAGKQTKLALNAVQPPSKFSVTERAINWVALGIFSLKILLVIGCTIGSLKAEAHDIWYAPLTDHSLDAGTVFMSYFVLLGYFIPISLFVNLEVLKLGQAGWMMGDNDMTKDNMSMRVKNSNLNDELSRVSYVFSDKTGTLTQNKMIFDQCTIDGKKYPDAGAGGLKELVGKDENVREFLLNMVLNNEVLAEEKVPEQPLLKADSKKKRKRRKSTNRSKDKYVVTLDSSSHPEIPKTVVPSDGMPKYAAPSPDEIALVKGAYVNGIQFRTRTNDGIAVTFDTLEGRPSSTFRILNVMEFSSERKRSSVIIATPEGKIILYSKGADSAMKPRLVEGTDIPRIEKNLSEYSKVGLRTLLFCKKELSLEQYKVFEKKYNAAAASIENREQQLAVINNEMETNLTLQGCSAIQDALQDQVPFTIAYLIQAGIKVWMITGDQQDTAENIGYSCQLITKSSRVVRVVKCENTEKCSEALLEAKRIVETEQNVSLVVDGHSLVYALTEHEKLLLEVGKQCATVIVCRADPLQKALVVRLIKRGTGKITLSIGDGANDVSMLQEAHIGVGIWGEEGTQAAQNADYAIRLFKHLAKLVTVHGRYNMMRTAIMVEYSFYKNMALFACQFWFALYNRWSAQTFFDDWVMAAYNTVICSLPPLSLAFFEKDLLEEYIMKYPQTYRELRRGLYFTKTTFARWIFAAIYHSLIIFFSSLFIPDAVQADGKTAGLFFISTAAATAGISSIILKALLSTRHWVLPSVISYALSFIALFALFFIESDLPGMFANFYHVMHTVTGTGYFWFTLLIVCAICMVPEVCFEFVQRTYFPKDWQIIQELVHLMKRYDIPLDSSTFQIPEFERGCCSGNSSTLVVPKTIQQIVDEQNKIAEEYQEKNDEDQQILELSDEKISHSSSVINSESPDSSDSSDS</sequence>
<evidence type="ECO:0000256" key="13">
    <source>
        <dbReference type="PIRSR" id="PIRSR606539-2"/>
    </source>
</evidence>
<dbReference type="InterPro" id="IPR023298">
    <property type="entry name" value="ATPase_P-typ_TM_dom_sf"/>
</dbReference>
<dbReference type="AlphaFoldDB" id="A0A6B2KWZ0"/>
<dbReference type="EMBL" id="GIBP01000335">
    <property type="protein sequence ID" value="NDV29304.1"/>
    <property type="molecule type" value="Transcribed_RNA"/>
</dbReference>
<feature type="active site" description="4-aspartylphosphate intermediate" evidence="12">
    <location>
        <position position="179"/>
    </location>
</feature>
<dbReference type="GO" id="GO:0000287">
    <property type="term" value="F:magnesium ion binding"/>
    <property type="evidence" value="ECO:0007669"/>
    <property type="project" value="UniProtKB-UniRule"/>
</dbReference>
<dbReference type="Gene3D" id="3.40.50.1000">
    <property type="entry name" value="HAD superfamily/HAD-like"/>
    <property type="match status" value="2"/>
</dbReference>
<dbReference type="SFLD" id="SFLDS00003">
    <property type="entry name" value="Haloacid_Dehalogenase"/>
    <property type="match status" value="1"/>
</dbReference>
<dbReference type="Pfam" id="PF13246">
    <property type="entry name" value="Cation_ATPase"/>
    <property type="match status" value="1"/>
</dbReference>
<feature type="binding site" evidence="13">
    <location>
        <position position="179"/>
    </location>
    <ligand>
        <name>ATP</name>
        <dbReference type="ChEBI" id="CHEBI:30616"/>
    </ligand>
</feature>
<dbReference type="InterPro" id="IPR001757">
    <property type="entry name" value="P_typ_ATPase"/>
</dbReference>
<keyword evidence="6 13" id="KW-0067">ATP-binding</keyword>
<evidence type="ECO:0000256" key="12">
    <source>
        <dbReference type="PIRSR" id="PIRSR606539-1"/>
    </source>
</evidence>
<dbReference type="InterPro" id="IPR044492">
    <property type="entry name" value="P_typ_ATPase_HD_dom"/>
</dbReference>
<keyword evidence="5 13" id="KW-0547">Nucleotide-binding</keyword>
<feature type="binding site" evidence="14">
    <location>
        <position position="181"/>
    </location>
    <ligand>
        <name>Mg(2+)</name>
        <dbReference type="ChEBI" id="CHEBI:18420"/>
    </ligand>
</feature>
<dbReference type="InterPro" id="IPR036412">
    <property type="entry name" value="HAD-like_sf"/>
</dbReference>
<dbReference type="GO" id="GO:0045332">
    <property type="term" value="P:phospholipid translocation"/>
    <property type="evidence" value="ECO:0007669"/>
    <property type="project" value="TreeGrafter"/>
</dbReference>
<dbReference type="GO" id="GO:0140326">
    <property type="term" value="F:ATPase-coupled intramembrane lipid transporter activity"/>
    <property type="evidence" value="ECO:0007669"/>
    <property type="project" value="UniProtKB-EC"/>
</dbReference>
<feature type="binding site" evidence="13">
    <location>
        <position position="592"/>
    </location>
    <ligand>
        <name>ATP</name>
        <dbReference type="ChEBI" id="CHEBI:30616"/>
    </ligand>
</feature>
<dbReference type="NCBIfam" id="TIGR01494">
    <property type="entry name" value="ATPase_P-type"/>
    <property type="match status" value="1"/>
</dbReference>
<feature type="transmembrane region" description="Helical" evidence="15">
    <location>
        <begin position="830"/>
        <end position="852"/>
    </location>
</feature>
<feature type="transmembrane region" description="Helical" evidence="15">
    <location>
        <begin position="113"/>
        <end position="137"/>
    </location>
</feature>
<feature type="binding site" evidence="14">
    <location>
        <position position="593"/>
    </location>
    <ligand>
        <name>Mg(2+)</name>
        <dbReference type="ChEBI" id="CHEBI:18420"/>
    </ligand>
</feature>
<feature type="binding site" evidence="13">
    <location>
        <position position="365"/>
    </location>
    <ligand>
        <name>ATP</name>
        <dbReference type="ChEBI" id="CHEBI:30616"/>
    </ligand>
</feature>
<feature type="binding site" evidence="13">
    <location>
        <position position="397"/>
    </location>
    <ligand>
        <name>ATP</name>
        <dbReference type="ChEBI" id="CHEBI:30616"/>
    </ligand>
</feature>
<keyword evidence="10 15" id="KW-0472">Membrane</keyword>
<evidence type="ECO:0000256" key="10">
    <source>
        <dbReference type="ARBA" id="ARBA00023136"/>
    </source>
</evidence>
<evidence type="ECO:0000256" key="2">
    <source>
        <dbReference type="ARBA" id="ARBA00008109"/>
    </source>
</evidence>
<keyword evidence="8 15" id="KW-1278">Translocase</keyword>
<evidence type="ECO:0000256" key="15">
    <source>
        <dbReference type="RuleBase" id="RU362033"/>
    </source>
</evidence>
<feature type="transmembrane region" description="Helical" evidence="15">
    <location>
        <begin position="790"/>
        <end position="810"/>
    </location>
</feature>
<dbReference type="GO" id="GO:0005524">
    <property type="term" value="F:ATP binding"/>
    <property type="evidence" value="ECO:0007669"/>
    <property type="project" value="UniProtKB-UniRule"/>
</dbReference>
<dbReference type="Gene3D" id="1.20.1110.10">
    <property type="entry name" value="Calcium-transporting ATPase, transmembrane domain"/>
    <property type="match status" value="1"/>
</dbReference>
<dbReference type="FunFam" id="3.40.50.1000:FF:000001">
    <property type="entry name" value="Phospholipid-transporting ATPase IC"/>
    <property type="match status" value="1"/>
</dbReference>
<evidence type="ECO:0000256" key="11">
    <source>
        <dbReference type="ARBA" id="ARBA00034036"/>
    </source>
</evidence>
<dbReference type="InterPro" id="IPR032630">
    <property type="entry name" value="P_typ_ATPase_c"/>
</dbReference>
<feature type="binding site" evidence="13">
    <location>
        <position position="180"/>
    </location>
    <ligand>
        <name>ATP</name>
        <dbReference type="ChEBI" id="CHEBI:30616"/>
    </ligand>
</feature>
<feature type="binding site" evidence="13">
    <location>
        <position position="478"/>
    </location>
    <ligand>
        <name>ATP</name>
        <dbReference type="ChEBI" id="CHEBI:30616"/>
    </ligand>
</feature>
<dbReference type="GO" id="GO:0005886">
    <property type="term" value="C:plasma membrane"/>
    <property type="evidence" value="ECO:0007669"/>
    <property type="project" value="TreeGrafter"/>
</dbReference>
<feature type="binding site" evidence="14">
    <location>
        <position position="589"/>
    </location>
    <ligand>
        <name>Mg(2+)</name>
        <dbReference type="ChEBI" id="CHEBI:18420"/>
    </ligand>
</feature>
<feature type="region of interest" description="Disordered" evidence="16">
    <location>
        <begin position="924"/>
        <end position="961"/>
    </location>
</feature>
<dbReference type="PROSITE" id="PS00154">
    <property type="entry name" value="ATPASE_E1_E2"/>
    <property type="match status" value="1"/>
</dbReference>
<feature type="transmembrane region" description="Helical" evidence="15">
    <location>
        <begin position="729"/>
        <end position="750"/>
    </location>
</feature>
<evidence type="ECO:0000256" key="8">
    <source>
        <dbReference type="ARBA" id="ARBA00022967"/>
    </source>
</evidence>
<evidence type="ECO:0000256" key="9">
    <source>
        <dbReference type="ARBA" id="ARBA00022989"/>
    </source>
</evidence>
<evidence type="ECO:0000256" key="6">
    <source>
        <dbReference type="ARBA" id="ARBA00022840"/>
    </source>
</evidence>
<feature type="binding site" evidence="13">
    <location>
        <position position="563"/>
    </location>
    <ligand>
        <name>ATP</name>
        <dbReference type="ChEBI" id="CHEBI:30616"/>
    </ligand>
</feature>
<feature type="binding site" evidence="13">
    <location>
        <position position="477"/>
    </location>
    <ligand>
        <name>ATP</name>
        <dbReference type="ChEBI" id="CHEBI:30616"/>
    </ligand>
</feature>
<keyword evidence="3 15" id="KW-0812">Transmembrane</keyword>
<accession>A0A6B2KWZ0</accession>
<evidence type="ECO:0000256" key="14">
    <source>
        <dbReference type="PIRSR" id="PIRSR606539-3"/>
    </source>
</evidence>
<name>A0A6B2KWZ0_9EUKA</name>
<dbReference type="GO" id="GO:0016887">
    <property type="term" value="F:ATP hydrolysis activity"/>
    <property type="evidence" value="ECO:0007669"/>
    <property type="project" value="InterPro"/>
</dbReference>
<dbReference type="Gene3D" id="3.40.1110.10">
    <property type="entry name" value="Calcium-transporting ATPase, cytoplasmic domain N"/>
    <property type="match status" value="2"/>
</dbReference>
<feature type="domain" description="P-type ATPase C-terminal" evidence="17">
    <location>
        <begin position="615"/>
        <end position="862"/>
    </location>
</feature>
<evidence type="ECO:0000256" key="4">
    <source>
        <dbReference type="ARBA" id="ARBA00022723"/>
    </source>
</evidence>
<comment type="subcellular location">
    <subcellularLocation>
        <location evidence="1 15">Membrane</location>
        <topology evidence="1 15">Multi-pass membrane protein</topology>
    </subcellularLocation>
</comment>
<dbReference type="SUPFAM" id="SSF81660">
    <property type="entry name" value="Metal cation-transporting ATPase, ATP-binding domain N"/>
    <property type="match status" value="1"/>
</dbReference>
<evidence type="ECO:0000256" key="3">
    <source>
        <dbReference type="ARBA" id="ARBA00022692"/>
    </source>
</evidence>
<dbReference type="SFLD" id="SFLDF00027">
    <property type="entry name" value="p-type_atpase"/>
    <property type="match status" value="1"/>
</dbReference>
<feature type="region of interest" description="Disordered" evidence="16">
    <location>
        <begin position="244"/>
        <end position="264"/>
    </location>
</feature>
<evidence type="ECO:0000256" key="5">
    <source>
        <dbReference type="ARBA" id="ARBA00022741"/>
    </source>
</evidence>